<dbReference type="EMBL" id="JBHLTC010000022">
    <property type="protein sequence ID" value="MFC0626154.1"/>
    <property type="molecule type" value="Genomic_DNA"/>
</dbReference>
<keyword evidence="2" id="KW-1185">Reference proteome</keyword>
<reference evidence="1 2" key="1">
    <citation type="submission" date="2024-09" db="EMBL/GenBank/DDBJ databases">
        <authorList>
            <person name="Sun Q."/>
            <person name="Mori K."/>
        </authorList>
    </citation>
    <scope>NUCLEOTIDE SEQUENCE [LARGE SCALE GENOMIC DNA]</scope>
    <source>
        <strain evidence="1 2">CGMCC 1.15906</strain>
    </source>
</reference>
<protein>
    <recommendedName>
        <fullName evidence="3">DUF222 domain-containing protein</fullName>
    </recommendedName>
</protein>
<gene>
    <name evidence="1" type="ORF">ACFFGN_18900</name>
</gene>
<comment type="caution">
    <text evidence="1">The sequence shown here is derived from an EMBL/GenBank/DDBJ whole genome shotgun (WGS) entry which is preliminary data.</text>
</comment>
<evidence type="ECO:0000313" key="1">
    <source>
        <dbReference type="EMBL" id="MFC0626154.1"/>
    </source>
</evidence>
<name>A0ABV6QNE2_9ACTN</name>
<dbReference type="Proteomes" id="UP001589890">
    <property type="component" value="Unassembled WGS sequence"/>
</dbReference>
<sequence>MTDTTIPEEAVTDAADAIQGVLYGTVDRDARDERPDVGLAALAALTAALPALRRQWADETAQAIEDKANWRFVEGEGRARHDSARIVREFGETKP</sequence>
<proteinExistence type="predicted"/>
<accession>A0ABV6QNE2</accession>
<dbReference type="RefSeq" id="WP_380049316.1">
    <property type="nucleotide sequence ID" value="NZ_JBHLTC010000022.1"/>
</dbReference>
<evidence type="ECO:0000313" key="2">
    <source>
        <dbReference type="Proteomes" id="UP001589890"/>
    </source>
</evidence>
<evidence type="ECO:0008006" key="3">
    <source>
        <dbReference type="Google" id="ProtNLM"/>
    </source>
</evidence>
<organism evidence="1 2">
    <name type="scientific">Kribbella deserti</name>
    <dbReference type="NCBI Taxonomy" id="1926257"/>
    <lineage>
        <taxon>Bacteria</taxon>
        <taxon>Bacillati</taxon>
        <taxon>Actinomycetota</taxon>
        <taxon>Actinomycetes</taxon>
        <taxon>Propionibacteriales</taxon>
        <taxon>Kribbellaceae</taxon>
        <taxon>Kribbella</taxon>
    </lineage>
</organism>